<proteinExistence type="inferred from homology"/>
<feature type="transmembrane region" description="Helical" evidence="8">
    <location>
        <begin position="61"/>
        <end position="80"/>
    </location>
</feature>
<dbReference type="PATRIC" id="fig|1126833.4.peg.684"/>
<dbReference type="Gene3D" id="1.10.3720.10">
    <property type="entry name" value="MetI-like"/>
    <property type="match status" value="1"/>
</dbReference>
<name>A0A0D5NFP9_9BACL</name>
<keyword evidence="4" id="KW-0997">Cell inner membrane</keyword>
<keyword evidence="11" id="KW-1185">Reference proteome</keyword>
<feature type="transmembrane region" description="Helical" evidence="8">
    <location>
        <begin position="155"/>
        <end position="175"/>
    </location>
</feature>
<dbReference type="PROSITE" id="PS50928">
    <property type="entry name" value="ABC_TM1"/>
    <property type="match status" value="1"/>
</dbReference>
<dbReference type="EMBL" id="CP011058">
    <property type="protein sequence ID" value="AJY73797.1"/>
    <property type="molecule type" value="Genomic_DNA"/>
</dbReference>
<evidence type="ECO:0000256" key="2">
    <source>
        <dbReference type="ARBA" id="ARBA00022448"/>
    </source>
</evidence>
<protein>
    <submittedName>
        <fullName evidence="10">Polyamine ABC transporter permease</fullName>
    </submittedName>
</protein>
<dbReference type="OrthoDB" id="9782004at2"/>
<dbReference type="PANTHER" id="PTHR43357:SF4">
    <property type="entry name" value="INNER MEMBRANE ABC TRANSPORTER PERMEASE PROTEIN YDCV"/>
    <property type="match status" value="1"/>
</dbReference>
<feature type="transmembrane region" description="Helical" evidence="8">
    <location>
        <begin position="181"/>
        <end position="206"/>
    </location>
</feature>
<dbReference type="SUPFAM" id="SSF161098">
    <property type="entry name" value="MetI-like"/>
    <property type="match status" value="1"/>
</dbReference>
<evidence type="ECO:0000256" key="4">
    <source>
        <dbReference type="ARBA" id="ARBA00022519"/>
    </source>
</evidence>
<reference evidence="10 11" key="1">
    <citation type="journal article" date="2015" name="J. Biotechnol.">
        <title>Complete genome sequence of Paenibacillus beijingensis 7188(T) (=DSM 24997(T)), a novel rhizobacterium from jujube garden soil.</title>
        <authorList>
            <person name="Kwak Y."/>
            <person name="Shin J.H."/>
        </authorList>
    </citation>
    <scope>NUCLEOTIDE SEQUENCE [LARGE SCALE GENOMIC DNA]</scope>
    <source>
        <strain evidence="10 11">DSM 24997</strain>
    </source>
</reference>
<feature type="transmembrane region" description="Helical" evidence="8">
    <location>
        <begin position="7"/>
        <end position="26"/>
    </location>
</feature>
<dbReference type="Pfam" id="PF00528">
    <property type="entry name" value="BPD_transp_1"/>
    <property type="match status" value="1"/>
</dbReference>
<keyword evidence="7 8" id="KW-0472">Membrane</keyword>
<dbReference type="GO" id="GO:0055085">
    <property type="term" value="P:transmembrane transport"/>
    <property type="evidence" value="ECO:0007669"/>
    <property type="project" value="InterPro"/>
</dbReference>
<dbReference type="InterPro" id="IPR000515">
    <property type="entry name" value="MetI-like"/>
</dbReference>
<dbReference type="STRING" id="1126833.VN24_03075"/>
<dbReference type="PANTHER" id="PTHR43357">
    <property type="entry name" value="INNER MEMBRANE ABC TRANSPORTER PERMEASE PROTEIN YDCV"/>
    <property type="match status" value="1"/>
</dbReference>
<evidence type="ECO:0000256" key="5">
    <source>
        <dbReference type="ARBA" id="ARBA00022692"/>
    </source>
</evidence>
<accession>A0A0D5NFP9</accession>
<dbReference type="AlphaFoldDB" id="A0A0D5NFP9"/>
<keyword evidence="2 8" id="KW-0813">Transport</keyword>
<evidence type="ECO:0000313" key="10">
    <source>
        <dbReference type="EMBL" id="AJY73797.1"/>
    </source>
</evidence>
<evidence type="ECO:0000256" key="8">
    <source>
        <dbReference type="RuleBase" id="RU363032"/>
    </source>
</evidence>
<dbReference type="KEGG" id="pbj:VN24_03075"/>
<keyword evidence="3" id="KW-1003">Cell membrane</keyword>
<keyword evidence="5 8" id="KW-0812">Transmembrane</keyword>
<comment type="subcellular location">
    <subcellularLocation>
        <location evidence="1">Cell inner membrane</location>
        <topology evidence="1">Multi-pass membrane protein</topology>
    </subcellularLocation>
    <subcellularLocation>
        <location evidence="8">Cell membrane</location>
        <topology evidence="8">Multi-pass membrane protein</topology>
    </subcellularLocation>
</comment>
<feature type="transmembrane region" description="Helical" evidence="8">
    <location>
        <begin position="92"/>
        <end position="113"/>
    </location>
</feature>
<feature type="transmembrane region" description="Helical" evidence="8">
    <location>
        <begin position="125"/>
        <end position="148"/>
    </location>
</feature>
<evidence type="ECO:0000259" key="9">
    <source>
        <dbReference type="PROSITE" id="PS50928"/>
    </source>
</evidence>
<feature type="domain" description="ABC transmembrane type-1" evidence="9">
    <location>
        <begin position="57"/>
        <end position="245"/>
    </location>
</feature>
<comment type="similarity">
    <text evidence="8">Belongs to the binding-protein-dependent transport system permease family.</text>
</comment>
<gene>
    <name evidence="10" type="ORF">VN24_03075</name>
</gene>
<reference evidence="11" key="2">
    <citation type="submission" date="2015-03" db="EMBL/GenBank/DDBJ databases">
        <title>Genome sequence of Paenibacillus beijingensis strain DSM 24997T.</title>
        <authorList>
            <person name="Kwak Y."/>
            <person name="Shin J.-H."/>
        </authorList>
    </citation>
    <scope>NUCLEOTIDE SEQUENCE [LARGE SCALE GENOMIC DNA]</scope>
    <source>
        <strain evidence="11">DSM 24997</strain>
    </source>
</reference>
<dbReference type="InterPro" id="IPR035906">
    <property type="entry name" value="MetI-like_sf"/>
</dbReference>
<evidence type="ECO:0000256" key="3">
    <source>
        <dbReference type="ARBA" id="ARBA00022475"/>
    </source>
</evidence>
<dbReference type="HOGENOM" id="CLU_016047_3_1_9"/>
<evidence type="ECO:0000256" key="7">
    <source>
        <dbReference type="ARBA" id="ARBA00023136"/>
    </source>
</evidence>
<feature type="transmembrane region" description="Helical" evidence="8">
    <location>
        <begin position="227"/>
        <end position="249"/>
    </location>
</feature>
<keyword evidence="6 8" id="KW-1133">Transmembrane helix</keyword>
<dbReference type="RefSeq" id="WP_045669232.1">
    <property type="nucleotide sequence ID" value="NZ_CP011058.1"/>
</dbReference>
<sequence>MGLRIAVGIILVLMVLPILVIIPLSFSSEVAFHLPPESYSFKWYQKFFADDEWIAGLRRSVSVAIFTSILSTILGIMAAFSANRLDFPGKKLFMNLILGPMIFPVIVVGIALYHSFSAYKLTDKVSGLVLAHTILALPFVFVTVLASLKGTDKNLELAALSLGSTPIGAFFKITLPIMRSAITASALFAFITSLDEAVVSIFISGARTKTLPIMMWDSMNFQVDPTIAVVSTLLIAATILIFILLPGLIPTGKDRNT</sequence>
<evidence type="ECO:0000256" key="6">
    <source>
        <dbReference type="ARBA" id="ARBA00022989"/>
    </source>
</evidence>
<evidence type="ECO:0000313" key="11">
    <source>
        <dbReference type="Proteomes" id="UP000032633"/>
    </source>
</evidence>
<dbReference type="CDD" id="cd06261">
    <property type="entry name" value="TM_PBP2"/>
    <property type="match status" value="1"/>
</dbReference>
<dbReference type="Proteomes" id="UP000032633">
    <property type="component" value="Chromosome"/>
</dbReference>
<dbReference type="GO" id="GO:0005886">
    <property type="term" value="C:plasma membrane"/>
    <property type="evidence" value="ECO:0007669"/>
    <property type="project" value="UniProtKB-SubCell"/>
</dbReference>
<evidence type="ECO:0000256" key="1">
    <source>
        <dbReference type="ARBA" id="ARBA00004429"/>
    </source>
</evidence>
<organism evidence="10 11">
    <name type="scientific">Paenibacillus beijingensis</name>
    <dbReference type="NCBI Taxonomy" id="1126833"/>
    <lineage>
        <taxon>Bacteria</taxon>
        <taxon>Bacillati</taxon>
        <taxon>Bacillota</taxon>
        <taxon>Bacilli</taxon>
        <taxon>Bacillales</taxon>
        <taxon>Paenibacillaceae</taxon>
        <taxon>Paenibacillus</taxon>
    </lineage>
</organism>